<proteinExistence type="predicted"/>
<dbReference type="AlphaFoldDB" id="A0AA40FYW2"/>
<reference evidence="1" key="1">
    <citation type="submission" date="2021-10" db="EMBL/GenBank/DDBJ databases">
        <title>Melipona bicolor Genome sequencing and assembly.</title>
        <authorList>
            <person name="Araujo N.S."/>
            <person name="Arias M.C."/>
        </authorList>
    </citation>
    <scope>NUCLEOTIDE SEQUENCE</scope>
    <source>
        <strain evidence="1">USP_2M_L1-L4_2017</strain>
        <tissue evidence="1">Whole body</tissue>
    </source>
</reference>
<accession>A0AA40FYW2</accession>
<evidence type="ECO:0000313" key="2">
    <source>
        <dbReference type="Proteomes" id="UP001177670"/>
    </source>
</evidence>
<organism evidence="1 2">
    <name type="scientific">Melipona bicolor</name>
    <dbReference type="NCBI Taxonomy" id="60889"/>
    <lineage>
        <taxon>Eukaryota</taxon>
        <taxon>Metazoa</taxon>
        <taxon>Ecdysozoa</taxon>
        <taxon>Arthropoda</taxon>
        <taxon>Hexapoda</taxon>
        <taxon>Insecta</taxon>
        <taxon>Pterygota</taxon>
        <taxon>Neoptera</taxon>
        <taxon>Endopterygota</taxon>
        <taxon>Hymenoptera</taxon>
        <taxon>Apocrita</taxon>
        <taxon>Aculeata</taxon>
        <taxon>Apoidea</taxon>
        <taxon>Anthophila</taxon>
        <taxon>Apidae</taxon>
        <taxon>Melipona</taxon>
    </lineage>
</organism>
<dbReference type="Proteomes" id="UP001177670">
    <property type="component" value="Unassembled WGS sequence"/>
</dbReference>
<gene>
    <name evidence="1" type="ORF">K0M31_003401</name>
</gene>
<keyword evidence="2" id="KW-1185">Reference proteome</keyword>
<sequence length="128" mass="14410">MEDKGEREFCVILRGHSPRWLFLLSKEREPTIENSQQLQTTSSSLSMGNSEILSTGTVIPRAQVSPITARFTIRKAVLSRVETAVSHRLYSPSSRCDEITAQGAIKQPDIALYRCSRSPLSPVRRRTH</sequence>
<comment type="caution">
    <text evidence="1">The sequence shown here is derived from an EMBL/GenBank/DDBJ whole genome shotgun (WGS) entry which is preliminary data.</text>
</comment>
<dbReference type="EMBL" id="JAHYIQ010000011">
    <property type="protein sequence ID" value="KAK1127907.1"/>
    <property type="molecule type" value="Genomic_DNA"/>
</dbReference>
<protein>
    <submittedName>
        <fullName evidence="1">Uncharacterized protein</fullName>
    </submittedName>
</protein>
<name>A0AA40FYW2_9HYME</name>
<evidence type="ECO:0000313" key="1">
    <source>
        <dbReference type="EMBL" id="KAK1127907.1"/>
    </source>
</evidence>